<keyword evidence="6" id="KW-1185">Reference proteome</keyword>
<dbReference type="InterPro" id="IPR018060">
    <property type="entry name" value="HTH_AraC"/>
</dbReference>
<dbReference type="PROSITE" id="PS01124">
    <property type="entry name" value="HTH_ARAC_FAMILY_2"/>
    <property type="match status" value="1"/>
</dbReference>
<dbReference type="Proteomes" id="UP001204579">
    <property type="component" value="Unassembled WGS sequence"/>
</dbReference>
<keyword evidence="3" id="KW-0804">Transcription</keyword>
<protein>
    <submittedName>
        <fullName evidence="5">Helix-turn-helix transcriptional regulator</fullName>
    </submittedName>
</protein>
<dbReference type="EMBL" id="JANRHJ010000019">
    <property type="protein sequence ID" value="MCR8875099.1"/>
    <property type="molecule type" value="Genomic_DNA"/>
</dbReference>
<feature type="domain" description="HTH araC/xylS-type" evidence="4">
    <location>
        <begin position="182"/>
        <end position="280"/>
    </location>
</feature>
<dbReference type="GO" id="GO:0043565">
    <property type="term" value="F:sequence-specific DNA binding"/>
    <property type="evidence" value="ECO:0007669"/>
    <property type="project" value="InterPro"/>
</dbReference>
<dbReference type="Pfam" id="PF12833">
    <property type="entry name" value="HTH_18"/>
    <property type="match status" value="1"/>
</dbReference>
<proteinExistence type="predicted"/>
<organism evidence="5 6">
    <name type="scientific">Phocaeicola barnesiae</name>
    <dbReference type="NCBI Taxonomy" id="376804"/>
    <lineage>
        <taxon>Bacteria</taxon>
        <taxon>Pseudomonadati</taxon>
        <taxon>Bacteroidota</taxon>
        <taxon>Bacteroidia</taxon>
        <taxon>Bacteroidales</taxon>
        <taxon>Bacteroidaceae</taxon>
        <taxon>Phocaeicola</taxon>
    </lineage>
</organism>
<evidence type="ECO:0000259" key="4">
    <source>
        <dbReference type="PROSITE" id="PS01124"/>
    </source>
</evidence>
<sequence>MGILYAQEHLSCYNYATLAESFFAVVSLKKEEVLERQSLSVALLVFVTSGSMEVSTIGCLDKRIGAGQFFLLTKGASFRGVVREDTVLLVCRLSNELKLCNRYAFQQLASYVPKGYTYEFLTLDFTHRITDFVRMLMEALNDGLGCVHFHQLKRDELLLYLRVEYTKENLARFFLPIVGTTPDFKDFVITNYRKVRSIKELAERANLSLSTFNRRFQEAFQKSPQEWMTVRRSEDVLKDLVMTSLPFAEVAEKHNFSSVSYLNTFCKKHFGKTPAELRKNGIAP</sequence>
<keyword evidence="1" id="KW-0805">Transcription regulation</keyword>
<evidence type="ECO:0000313" key="5">
    <source>
        <dbReference type="EMBL" id="MCR8875099.1"/>
    </source>
</evidence>
<dbReference type="AlphaFoldDB" id="A0AAW5NBD5"/>
<evidence type="ECO:0000313" key="6">
    <source>
        <dbReference type="Proteomes" id="UP001204579"/>
    </source>
</evidence>
<dbReference type="PANTHER" id="PTHR43280:SF2">
    <property type="entry name" value="HTH-TYPE TRANSCRIPTIONAL REGULATOR EXSA"/>
    <property type="match status" value="1"/>
</dbReference>
<comment type="caution">
    <text evidence="5">The sequence shown here is derived from an EMBL/GenBank/DDBJ whole genome shotgun (WGS) entry which is preliminary data.</text>
</comment>
<gene>
    <name evidence="5" type="ORF">NW209_13935</name>
</gene>
<dbReference type="PANTHER" id="PTHR43280">
    <property type="entry name" value="ARAC-FAMILY TRANSCRIPTIONAL REGULATOR"/>
    <property type="match status" value="1"/>
</dbReference>
<evidence type="ECO:0000256" key="3">
    <source>
        <dbReference type="ARBA" id="ARBA00023163"/>
    </source>
</evidence>
<dbReference type="GO" id="GO:0003700">
    <property type="term" value="F:DNA-binding transcription factor activity"/>
    <property type="evidence" value="ECO:0007669"/>
    <property type="project" value="InterPro"/>
</dbReference>
<name>A0AAW5NBD5_9BACT</name>
<accession>A0AAW5NBD5</accession>
<keyword evidence="2" id="KW-0238">DNA-binding</keyword>
<dbReference type="SUPFAM" id="SSF46689">
    <property type="entry name" value="Homeodomain-like"/>
    <property type="match status" value="2"/>
</dbReference>
<evidence type="ECO:0000256" key="2">
    <source>
        <dbReference type="ARBA" id="ARBA00023125"/>
    </source>
</evidence>
<dbReference type="SMART" id="SM00342">
    <property type="entry name" value="HTH_ARAC"/>
    <property type="match status" value="1"/>
</dbReference>
<evidence type="ECO:0000256" key="1">
    <source>
        <dbReference type="ARBA" id="ARBA00023015"/>
    </source>
</evidence>
<dbReference type="InterPro" id="IPR009057">
    <property type="entry name" value="Homeodomain-like_sf"/>
</dbReference>
<dbReference type="Gene3D" id="1.10.10.60">
    <property type="entry name" value="Homeodomain-like"/>
    <property type="match status" value="1"/>
</dbReference>
<reference evidence="5 6" key="1">
    <citation type="submission" date="2022-08" db="EMBL/GenBank/DDBJ databases">
        <authorList>
            <person name="Zeman M."/>
            <person name="Kubasova T."/>
        </authorList>
    </citation>
    <scope>NUCLEOTIDE SEQUENCE [LARGE SCALE GENOMIC DNA]</scope>
    <source>
        <strain evidence="5 6">ET62</strain>
    </source>
</reference>
<dbReference type="RefSeq" id="WP_235300855.1">
    <property type="nucleotide sequence ID" value="NZ_JADYTI010000015.1"/>
</dbReference>